<protein>
    <submittedName>
        <fullName evidence="1">Uncharacterized protein</fullName>
    </submittedName>
</protein>
<reference evidence="1 2" key="1">
    <citation type="submission" date="2021-06" db="EMBL/GenBank/DDBJ databases">
        <title>Caerostris extrusa draft genome.</title>
        <authorList>
            <person name="Kono N."/>
            <person name="Arakawa K."/>
        </authorList>
    </citation>
    <scope>NUCLEOTIDE SEQUENCE [LARGE SCALE GENOMIC DNA]</scope>
</reference>
<dbReference type="AlphaFoldDB" id="A0AAV4P9I8"/>
<name>A0AAV4P9I8_CAEEX</name>
<evidence type="ECO:0000313" key="1">
    <source>
        <dbReference type="EMBL" id="GIX93736.1"/>
    </source>
</evidence>
<comment type="caution">
    <text evidence="1">The sequence shown here is derived from an EMBL/GenBank/DDBJ whole genome shotgun (WGS) entry which is preliminary data.</text>
</comment>
<organism evidence="1 2">
    <name type="scientific">Caerostris extrusa</name>
    <name type="common">Bark spider</name>
    <name type="synonym">Caerostris bankana</name>
    <dbReference type="NCBI Taxonomy" id="172846"/>
    <lineage>
        <taxon>Eukaryota</taxon>
        <taxon>Metazoa</taxon>
        <taxon>Ecdysozoa</taxon>
        <taxon>Arthropoda</taxon>
        <taxon>Chelicerata</taxon>
        <taxon>Arachnida</taxon>
        <taxon>Araneae</taxon>
        <taxon>Araneomorphae</taxon>
        <taxon>Entelegynae</taxon>
        <taxon>Araneoidea</taxon>
        <taxon>Araneidae</taxon>
        <taxon>Caerostris</taxon>
    </lineage>
</organism>
<keyword evidence="2" id="KW-1185">Reference proteome</keyword>
<sequence>MSNQHLEALKRDSHYLGNNCRRRKTSRSLANCSIETNEACMEAGFVADRVVSPGKATFCSMVLLSIGALEEFRTGCGLELYVLKLTPFQ</sequence>
<dbReference type="Proteomes" id="UP001054945">
    <property type="component" value="Unassembled WGS sequence"/>
</dbReference>
<accession>A0AAV4P9I8</accession>
<dbReference type="EMBL" id="BPLR01004292">
    <property type="protein sequence ID" value="GIX93736.1"/>
    <property type="molecule type" value="Genomic_DNA"/>
</dbReference>
<evidence type="ECO:0000313" key="2">
    <source>
        <dbReference type="Proteomes" id="UP001054945"/>
    </source>
</evidence>
<gene>
    <name evidence="1" type="ORF">CEXT_424291</name>
</gene>
<proteinExistence type="predicted"/>